<keyword evidence="7 9" id="KW-0676">Redox-active center</keyword>
<dbReference type="SUPFAM" id="SSF52833">
    <property type="entry name" value="Thioredoxin-like"/>
    <property type="match status" value="1"/>
</dbReference>
<dbReference type="OrthoDB" id="1882547at2759"/>
<keyword evidence="5 9" id="KW-0049">Antioxidant</keyword>
<evidence type="ECO:0000256" key="4">
    <source>
        <dbReference type="ARBA" id="ARBA00022559"/>
    </source>
</evidence>
<dbReference type="GO" id="GO:0008379">
    <property type="term" value="F:thioredoxin peroxidase activity"/>
    <property type="evidence" value="ECO:0007669"/>
    <property type="project" value="InterPro"/>
</dbReference>
<evidence type="ECO:0000313" key="12">
    <source>
        <dbReference type="Proteomes" id="UP000613740"/>
    </source>
</evidence>
<evidence type="ECO:0000256" key="2">
    <source>
        <dbReference type="ARBA" id="ARBA00010505"/>
    </source>
</evidence>
<accession>A0A835WGR2</accession>
<dbReference type="EMBL" id="JAEHOD010000023">
    <property type="protein sequence ID" value="KAG2447116.1"/>
    <property type="molecule type" value="Genomic_DNA"/>
</dbReference>
<proteinExistence type="inferred from homology"/>
<evidence type="ECO:0000256" key="3">
    <source>
        <dbReference type="ARBA" id="ARBA00013016"/>
    </source>
</evidence>
<dbReference type="Pfam" id="PF08534">
    <property type="entry name" value="Redoxin"/>
    <property type="match status" value="1"/>
</dbReference>
<sequence length="179" mass="19319">MQRTAVRSSHGRVQVVTRAIAVGQKLPEGKFKYFDGEGQMRDVTTDELCKGKKVVLFAVPGAFTPTCSLKHVPGFVDKADEFKTKGVDTIACVSVNDAFVMAAWGKDLKAGDKVLMLADGNGQFTKALGVELDLVDKGLGLRSRRYSMYVEDGMVKVLHLEEGGAFTVSSAEDMLASLP</sequence>
<keyword evidence="6 9" id="KW-0560">Oxidoreductase</keyword>
<organism evidence="11 12">
    <name type="scientific">Chlamydomonas schloesseri</name>
    <dbReference type="NCBI Taxonomy" id="2026947"/>
    <lineage>
        <taxon>Eukaryota</taxon>
        <taxon>Viridiplantae</taxon>
        <taxon>Chlorophyta</taxon>
        <taxon>core chlorophytes</taxon>
        <taxon>Chlorophyceae</taxon>
        <taxon>CS clade</taxon>
        <taxon>Chlamydomonadales</taxon>
        <taxon>Chlamydomonadaceae</taxon>
        <taxon>Chlamydomonas</taxon>
    </lineage>
</organism>
<comment type="catalytic activity">
    <reaction evidence="1">
        <text>[glutaredoxin]-dithiol + a hydroperoxide = [glutaredoxin]-disulfide + an alcohol + H2O</text>
        <dbReference type="Rhea" id="RHEA:62624"/>
        <dbReference type="Rhea" id="RHEA-COMP:10729"/>
        <dbReference type="Rhea" id="RHEA-COMP:10730"/>
        <dbReference type="ChEBI" id="CHEBI:15377"/>
        <dbReference type="ChEBI" id="CHEBI:29950"/>
        <dbReference type="ChEBI" id="CHEBI:30879"/>
        <dbReference type="ChEBI" id="CHEBI:35924"/>
        <dbReference type="ChEBI" id="CHEBI:50058"/>
        <dbReference type="EC" id="1.11.1.25"/>
    </reaction>
</comment>
<keyword evidence="4 9" id="KW-0575">Peroxidase</keyword>
<dbReference type="PANTHER" id="PTHR10430:SF16">
    <property type="entry name" value="PEROXIREDOXIN-5, MITOCHONDRIAL"/>
    <property type="match status" value="1"/>
</dbReference>
<dbReference type="FunFam" id="3.40.30.10:FF:000020">
    <property type="entry name" value="Peroxiredoxin"/>
    <property type="match status" value="1"/>
</dbReference>
<dbReference type="GO" id="GO:0034599">
    <property type="term" value="P:cellular response to oxidative stress"/>
    <property type="evidence" value="ECO:0007669"/>
    <property type="project" value="InterPro"/>
</dbReference>
<gene>
    <name evidence="11" type="ORF">HYH02_007862</name>
</gene>
<dbReference type="InterPro" id="IPR013766">
    <property type="entry name" value="Thioredoxin_domain"/>
</dbReference>
<evidence type="ECO:0000259" key="10">
    <source>
        <dbReference type="PROSITE" id="PS51352"/>
    </source>
</evidence>
<evidence type="ECO:0000313" key="11">
    <source>
        <dbReference type="EMBL" id="KAG2447116.1"/>
    </source>
</evidence>
<dbReference type="InterPro" id="IPR013740">
    <property type="entry name" value="Redoxin"/>
</dbReference>
<dbReference type="GO" id="GO:0042744">
    <property type="term" value="P:hydrogen peroxide catabolic process"/>
    <property type="evidence" value="ECO:0007669"/>
    <property type="project" value="TreeGrafter"/>
</dbReference>
<dbReference type="PROSITE" id="PS51352">
    <property type="entry name" value="THIOREDOXIN_2"/>
    <property type="match status" value="1"/>
</dbReference>
<comment type="similarity">
    <text evidence="2 9">Belongs to the peroxiredoxin family. Prx5 subfamily.</text>
</comment>
<dbReference type="GO" id="GO:0005737">
    <property type="term" value="C:cytoplasm"/>
    <property type="evidence" value="ECO:0007669"/>
    <property type="project" value="TreeGrafter"/>
</dbReference>
<name>A0A835WGR2_9CHLO</name>
<dbReference type="CDD" id="cd03013">
    <property type="entry name" value="PRX5_like"/>
    <property type="match status" value="1"/>
</dbReference>
<dbReference type="GO" id="GO:0045454">
    <property type="term" value="P:cell redox homeostasis"/>
    <property type="evidence" value="ECO:0007669"/>
    <property type="project" value="TreeGrafter"/>
</dbReference>
<feature type="active site" description="Cysteine sulfenic acid (-SOH) intermediate" evidence="8">
    <location>
        <position position="67"/>
    </location>
</feature>
<dbReference type="PANTHER" id="PTHR10430">
    <property type="entry name" value="PEROXIREDOXIN"/>
    <property type="match status" value="1"/>
</dbReference>
<keyword evidence="12" id="KW-1185">Reference proteome</keyword>
<feature type="domain" description="Thioredoxin" evidence="10">
    <location>
        <begin position="20"/>
        <end position="179"/>
    </location>
</feature>
<dbReference type="EC" id="1.11.1.25" evidence="3 9"/>
<dbReference type="AlphaFoldDB" id="A0A835WGR2"/>
<evidence type="ECO:0000256" key="5">
    <source>
        <dbReference type="ARBA" id="ARBA00022862"/>
    </source>
</evidence>
<evidence type="ECO:0000256" key="9">
    <source>
        <dbReference type="RuleBase" id="RU366011"/>
    </source>
</evidence>
<dbReference type="InterPro" id="IPR036249">
    <property type="entry name" value="Thioredoxin-like_sf"/>
</dbReference>
<dbReference type="Gene3D" id="3.40.30.10">
    <property type="entry name" value="Glutaredoxin"/>
    <property type="match status" value="1"/>
</dbReference>
<comment type="caution">
    <text evidence="11">The sequence shown here is derived from an EMBL/GenBank/DDBJ whole genome shotgun (WGS) entry which is preliminary data.</text>
</comment>
<dbReference type="Proteomes" id="UP000613740">
    <property type="component" value="Unassembled WGS sequence"/>
</dbReference>
<evidence type="ECO:0000256" key="8">
    <source>
        <dbReference type="PIRSR" id="PIRSR637944-1"/>
    </source>
</evidence>
<comment type="function">
    <text evidence="9">Thiol-specific peroxidase that catalyzes the reduction of hydrogen peroxide and organic hydroperoxides to water and alcohols, respectively. Plays a role in cell protection against oxidative stress by detoxifying peroxides.</text>
</comment>
<evidence type="ECO:0000256" key="7">
    <source>
        <dbReference type="ARBA" id="ARBA00023284"/>
    </source>
</evidence>
<protein>
    <recommendedName>
        <fullName evidence="3 9">Glutaredoxin-dependent peroxiredoxin</fullName>
        <ecNumber evidence="3 9">1.11.1.25</ecNumber>
    </recommendedName>
</protein>
<reference evidence="11" key="1">
    <citation type="journal article" date="2020" name="bioRxiv">
        <title>Comparative genomics of Chlamydomonas.</title>
        <authorList>
            <person name="Craig R.J."/>
            <person name="Hasan A.R."/>
            <person name="Ness R.W."/>
            <person name="Keightley P.D."/>
        </authorList>
    </citation>
    <scope>NUCLEOTIDE SEQUENCE</scope>
    <source>
        <strain evidence="11">CCAP 11/173</strain>
    </source>
</reference>
<evidence type="ECO:0000256" key="6">
    <source>
        <dbReference type="ARBA" id="ARBA00023002"/>
    </source>
</evidence>
<evidence type="ECO:0000256" key="1">
    <source>
        <dbReference type="ARBA" id="ARBA00001711"/>
    </source>
</evidence>
<dbReference type="InterPro" id="IPR037944">
    <property type="entry name" value="PRX5-like"/>
</dbReference>